<evidence type="ECO:0000259" key="3">
    <source>
        <dbReference type="PROSITE" id="PS50056"/>
    </source>
</evidence>
<dbReference type="InterPro" id="IPR000387">
    <property type="entry name" value="Tyr_Pase_dom"/>
</dbReference>
<dbReference type="PANTHER" id="PTHR46559">
    <property type="entry name" value="TYROSINE-PROTEIN PHOSPHATASE NON-RECEPTOR TYPE 11"/>
    <property type="match status" value="1"/>
</dbReference>
<reference evidence="4" key="1">
    <citation type="submission" date="2022-04" db="EMBL/GenBank/DDBJ databases">
        <authorList>
            <person name="Xu L."/>
            <person name="Lv Z."/>
        </authorList>
    </citation>
    <scope>NUCLEOTIDE SEQUENCE</scope>
    <source>
        <strain evidence="4">LV_2022a</strain>
    </source>
</reference>
<feature type="domain" description="Tyrosine-protein phosphatase" evidence="2">
    <location>
        <begin position="1"/>
        <end position="225"/>
    </location>
</feature>
<dbReference type="SMART" id="SM00404">
    <property type="entry name" value="PTPc_motif"/>
    <property type="match status" value="1"/>
</dbReference>
<dbReference type="SMART" id="SM00194">
    <property type="entry name" value="PTPc"/>
    <property type="match status" value="1"/>
</dbReference>
<sequence length="244" mass="27415">MNKCIRYWPTAEEGTREFPSYGGTIRVRLLSERDSVNYTLRELYMTRDSPILTKASEHQFSCLPKSTTCTYSSPTLSYSHCGENSSVLSSSHHMDTSSSVSKSPERISDQVHSGNGLTVYHYHFTVWPDHGTPSDPSCVLDFMHDISARHDSIPGSGPIVVHCSAGIGRTGAFIVIDMLINYIKTMGLNCDIDISRTIQAVREQRSGMVQTETQYRFIYKAVQQYVNTMSKRIQMDNVSSVSNY</sequence>
<dbReference type="SUPFAM" id="SSF52799">
    <property type="entry name" value="(Phosphotyrosine protein) phosphatases II"/>
    <property type="match status" value="1"/>
</dbReference>
<dbReference type="PROSITE" id="PS00383">
    <property type="entry name" value="TYR_PHOSPHATASE_1"/>
    <property type="match status" value="1"/>
</dbReference>
<keyword evidence="5" id="KW-1185">Reference proteome</keyword>
<dbReference type="GO" id="GO:0030971">
    <property type="term" value="F:receptor tyrosine kinase binding"/>
    <property type="evidence" value="ECO:0007669"/>
    <property type="project" value="TreeGrafter"/>
</dbReference>
<accession>A0AAE1ZG16</accession>
<evidence type="ECO:0000313" key="5">
    <source>
        <dbReference type="Proteomes" id="UP001292079"/>
    </source>
</evidence>
<evidence type="ECO:0000313" key="4">
    <source>
        <dbReference type="EMBL" id="KAK4472864.1"/>
    </source>
</evidence>
<dbReference type="PRINTS" id="PR00700">
    <property type="entry name" value="PRTYPHPHTASE"/>
</dbReference>
<organism evidence="4 5">
    <name type="scientific">Schistosoma mekongi</name>
    <name type="common">Parasitic worm</name>
    <dbReference type="NCBI Taxonomy" id="38744"/>
    <lineage>
        <taxon>Eukaryota</taxon>
        <taxon>Metazoa</taxon>
        <taxon>Spiralia</taxon>
        <taxon>Lophotrochozoa</taxon>
        <taxon>Platyhelminthes</taxon>
        <taxon>Trematoda</taxon>
        <taxon>Digenea</taxon>
        <taxon>Strigeidida</taxon>
        <taxon>Schistosomatoidea</taxon>
        <taxon>Schistosomatidae</taxon>
        <taxon>Schistosoma</taxon>
    </lineage>
</organism>
<comment type="caution">
    <text evidence="4">The sequence shown here is derived from an EMBL/GenBank/DDBJ whole genome shotgun (WGS) entry which is preliminary data.</text>
</comment>
<reference evidence="4" key="2">
    <citation type="journal article" date="2023" name="Infect Dis Poverty">
        <title>Chromosome-scale genome of the human blood fluke Schistosoma mekongi and its implications for public health.</title>
        <authorList>
            <person name="Zhou M."/>
            <person name="Xu L."/>
            <person name="Xu D."/>
            <person name="Chen W."/>
            <person name="Khan J."/>
            <person name="Hu Y."/>
            <person name="Huang H."/>
            <person name="Wei H."/>
            <person name="Zhang Y."/>
            <person name="Chusongsang P."/>
            <person name="Tanasarnprasert K."/>
            <person name="Hu X."/>
            <person name="Limpanont Y."/>
            <person name="Lv Z."/>
        </authorList>
    </citation>
    <scope>NUCLEOTIDE SEQUENCE</scope>
    <source>
        <strain evidence="4">LV_2022a</strain>
    </source>
</reference>
<dbReference type="PROSITE" id="PS50055">
    <property type="entry name" value="TYR_PHOSPHATASE_PTP"/>
    <property type="match status" value="1"/>
</dbReference>
<dbReference type="AlphaFoldDB" id="A0AAE1ZG16"/>
<dbReference type="InterPro" id="IPR000242">
    <property type="entry name" value="PTP_cat"/>
</dbReference>
<feature type="compositionally biased region" description="Low complexity" evidence="1">
    <location>
        <begin position="90"/>
        <end position="102"/>
    </location>
</feature>
<dbReference type="Pfam" id="PF00102">
    <property type="entry name" value="Y_phosphatase"/>
    <property type="match status" value="1"/>
</dbReference>
<dbReference type="GO" id="GO:0070374">
    <property type="term" value="P:positive regulation of ERK1 and ERK2 cascade"/>
    <property type="evidence" value="ECO:0007669"/>
    <property type="project" value="TreeGrafter"/>
</dbReference>
<dbReference type="InterPro" id="IPR016130">
    <property type="entry name" value="Tyr_Pase_AS"/>
</dbReference>
<dbReference type="PANTHER" id="PTHR46559:SF3">
    <property type="entry name" value="TYROSINE-PROTEIN PHOSPHATASE NON-RECEPTOR TYPE"/>
    <property type="match status" value="1"/>
</dbReference>
<dbReference type="InterPro" id="IPR029021">
    <property type="entry name" value="Prot-tyrosine_phosphatase-like"/>
</dbReference>
<dbReference type="GO" id="GO:0050839">
    <property type="term" value="F:cell adhesion molecule binding"/>
    <property type="evidence" value="ECO:0007669"/>
    <property type="project" value="TreeGrafter"/>
</dbReference>
<feature type="region of interest" description="Disordered" evidence="1">
    <location>
        <begin position="90"/>
        <end position="110"/>
    </location>
</feature>
<dbReference type="InterPro" id="IPR003595">
    <property type="entry name" value="Tyr_Pase_cat"/>
</dbReference>
<dbReference type="GO" id="GO:0004726">
    <property type="term" value="F:non-membrane spanning protein tyrosine phosphatase activity"/>
    <property type="evidence" value="ECO:0007669"/>
    <property type="project" value="TreeGrafter"/>
</dbReference>
<dbReference type="Proteomes" id="UP001292079">
    <property type="component" value="Unassembled WGS sequence"/>
</dbReference>
<dbReference type="EMBL" id="JALJAT010000002">
    <property type="protein sequence ID" value="KAK4472864.1"/>
    <property type="molecule type" value="Genomic_DNA"/>
</dbReference>
<gene>
    <name evidence="4" type="ORF">MN116_004076</name>
</gene>
<evidence type="ECO:0000256" key="1">
    <source>
        <dbReference type="SAM" id="MobiDB-lite"/>
    </source>
</evidence>
<feature type="domain" description="Tyrosine specific protein phosphatases" evidence="3">
    <location>
        <begin position="140"/>
        <end position="216"/>
    </location>
</feature>
<name>A0AAE1ZG16_SCHME</name>
<proteinExistence type="predicted"/>
<dbReference type="Gene3D" id="3.90.190.10">
    <property type="entry name" value="Protein tyrosine phosphatase superfamily"/>
    <property type="match status" value="1"/>
</dbReference>
<dbReference type="GO" id="GO:0005737">
    <property type="term" value="C:cytoplasm"/>
    <property type="evidence" value="ECO:0007669"/>
    <property type="project" value="TreeGrafter"/>
</dbReference>
<protein>
    <submittedName>
        <fullName evidence="4">Uncharacterized protein</fullName>
    </submittedName>
</protein>
<evidence type="ECO:0000259" key="2">
    <source>
        <dbReference type="PROSITE" id="PS50055"/>
    </source>
</evidence>
<dbReference type="PROSITE" id="PS50056">
    <property type="entry name" value="TYR_PHOSPHATASE_2"/>
    <property type="match status" value="1"/>
</dbReference>